<keyword evidence="8" id="KW-0653">Protein transport</keyword>
<dbReference type="GO" id="GO:0071973">
    <property type="term" value="P:bacterial-type flagellum-dependent cell motility"/>
    <property type="evidence" value="ECO:0007669"/>
    <property type="project" value="InterPro"/>
</dbReference>
<evidence type="ECO:0000256" key="4">
    <source>
        <dbReference type="ARBA" id="ARBA00022448"/>
    </source>
</evidence>
<dbReference type="EMBL" id="CP002116">
    <property type="protein sequence ID" value="ADK80693.1"/>
    <property type="molecule type" value="Genomic_DNA"/>
</dbReference>
<dbReference type="Pfam" id="PF02050">
    <property type="entry name" value="FliJ"/>
    <property type="match status" value="1"/>
</dbReference>
<name>E1R5S8_SEDSS</name>
<keyword evidence="9" id="KW-0472">Membrane</keyword>
<dbReference type="Proteomes" id="UP000002318">
    <property type="component" value="Chromosome"/>
</dbReference>
<evidence type="ECO:0000256" key="5">
    <source>
        <dbReference type="ARBA" id="ARBA00022475"/>
    </source>
</evidence>
<proteinExistence type="inferred from homology"/>
<keyword evidence="11" id="KW-0175">Coiled coil</keyword>
<evidence type="ECO:0000256" key="3">
    <source>
        <dbReference type="ARBA" id="ARBA00020392"/>
    </source>
</evidence>
<protein>
    <recommendedName>
        <fullName evidence="3">Flagellar FliJ protein</fullName>
    </recommendedName>
</protein>
<evidence type="ECO:0000256" key="8">
    <source>
        <dbReference type="ARBA" id="ARBA00022927"/>
    </source>
</evidence>
<organism evidence="12 13">
    <name type="scientific">Sediminispirochaeta smaragdinae (strain DSM 11293 / JCM 15392 / SEBR 4228)</name>
    <name type="common">Spirochaeta smaragdinae</name>
    <dbReference type="NCBI Taxonomy" id="573413"/>
    <lineage>
        <taxon>Bacteria</taxon>
        <taxon>Pseudomonadati</taxon>
        <taxon>Spirochaetota</taxon>
        <taxon>Spirochaetia</taxon>
        <taxon>Spirochaetales</taxon>
        <taxon>Spirochaetaceae</taxon>
        <taxon>Sediminispirochaeta</taxon>
    </lineage>
</organism>
<evidence type="ECO:0000256" key="7">
    <source>
        <dbReference type="ARBA" id="ARBA00022795"/>
    </source>
</evidence>
<keyword evidence="12" id="KW-0282">Flagellum</keyword>
<dbReference type="OrthoDB" id="1707704at2"/>
<keyword evidence="10" id="KW-1006">Bacterial flagellum protein export</keyword>
<dbReference type="GO" id="GO:0044781">
    <property type="term" value="P:bacterial-type flagellum organization"/>
    <property type="evidence" value="ECO:0007669"/>
    <property type="project" value="UniProtKB-KW"/>
</dbReference>
<dbReference type="GO" id="GO:0009288">
    <property type="term" value="C:bacterial-type flagellum"/>
    <property type="evidence" value="ECO:0007669"/>
    <property type="project" value="InterPro"/>
</dbReference>
<sequence>MKRFQFALESILELRQWEERQKEIDLGKIIGECVTVRRQIEERTMQERQSFLDRRDGFDLEELLEIEHFGRRMRCERQELSIRLEDLEAKRAEAQEEFLEASRKRKVLEKLKERKAEIHRKQELAVQQRSLDEIGSSLSVRVRQGR</sequence>
<evidence type="ECO:0000313" key="12">
    <source>
        <dbReference type="EMBL" id="ADK80693.1"/>
    </source>
</evidence>
<keyword evidence="12" id="KW-0966">Cell projection</keyword>
<dbReference type="Gene3D" id="1.10.287.1700">
    <property type="match status" value="1"/>
</dbReference>
<dbReference type="GO" id="GO:0006935">
    <property type="term" value="P:chemotaxis"/>
    <property type="evidence" value="ECO:0007669"/>
    <property type="project" value="UniProtKB-KW"/>
</dbReference>
<dbReference type="AlphaFoldDB" id="E1R5S8"/>
<dbReference type="GO" id="GO:0005886">
    <property type="term" value="C:plasma membrane"/>
    <property type="evidence" value="ECO:0007669"/>
    <property type="project" value="UniProtKB-SubCell"/>
</dbReference>
<evidence type="ECO:0000313" key="13">
    <source>
        <dbReference type="Proteomes" id="UP000002318"/>
    </source>
</evidence>
<evidence type="ECO:0000256" key="9">
    <source>
        <dbReference type="ARBA" id="ARBA00023136"/>
    </source>
</evidence>
<accession>E1R5S8</accession>
<keyword evidence="12" id="KW-0969">Cilium</keyword>
<feature type="coiled-coil region" evidence="11">
    <location>
        <begin position="70"/>
        <end position="128"/>
    </location>
</feature>
<gene>
    <name evidence="12" type="ordered locus">Spirs_1566</name>
</gene>
<dbReference type="RefSeq" id="WP_013254157.1">
    <property type="nucleotide sequence ID" value="NC_014364.1"/>
</dbReference>
<dbReference type="NCBIfam" id="TIGR02473">
    <property type="entry name" value="flagell_FliJ"/>
    <property type="match status" value="1"/>
</dbReference>
<evidence type="ECO:0000256" key="2">
    <source>
        <dbReference type="ARBA" id="ARBA00010004"/>
    </source>
</evidence>
<dbReference type="InterPro" id="IPR053716">
    <property type="entry name" value="Flag_assembly_chemotaxis_eff"/>
</dbReference>
<dbReference type="InterPro" id="IPR012823">
    <property type="entry name" value="Flagell_FliJ"/>
</dbReference>
<dbReference type="GO" id="GO:0015031">
    <property type="term" value="P:protein transport"/>
    <property type="evidence" value="ECO:0007669"/>
    <property type="project" value="UniProtKB-KW"/>
</dbReference>
<keyword evidence="7" id="KW-1005">Bacterial flagellum biogenesis</keyword>
<dbReference type="KEGG" id="ssm:Spirs_1566"/>
<reference evidence="12 13" key="1">
    <citation type="journal article" date="2010" name="Stand. Genomic Sci.">
        <title>Complete genome sequence of Spirochaeta smaragdinae type strain (SEBR 4228).</title>
        <authorList>
            <person name="Mavromatis K."/>
            <person name="Yasawong M."/>
            <person name="Chertkov O."/>
            <person name="Lapidus A."/>
            <person name="Lucas S."/>
            <person name="Nolan M."/>
            <person name="Del Rio T.G."/>
            <person name="Tice H."/>
            <person name="Cheng J.F."/>
            <person name="Pitluck S."/>
            <person name="Liolios K."/>
            <person name="Ivanova N."/>
            <person name="Tapia R."/>
            <person name="Han C."/>
            <person name="Bruce D."/>
            <person name="Goodwin L."/>
            <person name="Pati A."/>
            <person name="Chen A."/>
            <person name="Palaniappan K."/>
            <person name="Land M."/>
            <person name="Hauser L."/>
            <person name="Chang Y.J."/>
            <person name="Jeffries C.D."/>
            <person name="Detter J.C."/>
            <person name="Rohde M."/>
            <person name="Brambilla E."/>
            <person name="Spring S."/>
            <person name="Goker M."/>
            <person name="Sikorski J."/>
            <person name="Woyke T."/>
            <person name="Bristow J."/>
            <person name="Eisen J.A."/>
            <person name="Markowitz V."/>
            <person name="Hugenholtz P."/>
            <person name="Klenk H.P."/>
            <person name="Kyrpides N.C."/>
        </authorList>
    </citation>
    <scope>NUCLEOTIDE SEQUENCE [LARGE SCALE GENOMIC DNA]</scope>
    <source>
        <strain evidence="13">DSM 11293 / JCM 15392 / SEBR 4228</strain>
    </source>
</reference>
<dbReference type="STRING" id="573413.Spirs_1566"/>
<dbReference type="HOGENOM" id="CLU_139638_0_0_12"/>
<keyword evidence="5" id="KW-1003">Cell membrane</keyword>
<evidence type="ECO:0000256" key="10">
    <source>
        <dbReference type="ARBA" id="ARBA00023225"/>
    </source>
</evidence>
<comment type="similarity">
    <text evidence="2">Belongs to the FliJ family.</text>
</comment>
<keyword evidence="6" id="KW-0145">Chemotaxis</keyword>
<keyword evidence="13" id="KW-1185">Reference proteome</keyword>
<evidence type="ECO:0000256" key="1">
    <source>
        <dbReference type="ARBA" id="ARBA00004413"/>
    </source>
</evidence>
<keyword evidence="4" id="KW-0813">Transport</keyword>
<comment type="subcellular location">
    <subcellularLocation>
        <location evidence="1">Cell membrane</location>
        <topology evidence="1">Peripheral membrane protein</topology>
        <orientation evidence="1">Cytoplasmic side</orientation>
    </subcellularLocation>
</comment>
<evidence type="ECO:0000256" key="6">
    <source>
        <dbReference type="ARBA" id="ARBA00022500"/>
    </source>
</evidence>
<evidence type="ECO:0000256" key="11">
    <source>
        <dbReference type="SAM" id="Coils"/>
    </source>
</evidence>